<proteinExistence type="predicted"/>
<gene>
    <name evidence="3" type="ORF">M9Y10_002011</name>
</gene>
<reference evidence="3 4" key="1">
    <citation type="submission" date="2024-04" db="EMBL/GenBank/DDBJ databases">
        <title>Tritrichomonas musculus Genome.</title>
        <authorList>
            <person name="Alves-Ferreira E."/>
            <person name="Grigg M."/>
            <person name="Lorenzi H."/>
            <person name="Galac M."/>
        </authorList>
    </citation>
    <scope>NUCLEOTIDE SEQUENCE [LARGE SCALE GENOMIC DNA]</scope>
    <source>
        <strain evidence="3 4">EAF2021</strain>
    </source>
</reference>
<evidence type="ECO:0000313" key="4">
    <source>
        <dbReference type="Proteomes" id="UP001470230"/>
    </source>
</evidence>
<keyword evidence="1" id="KW-0677">Repeat</keyword>
<sequence>MNAIENKKNKPIQQAIKTRHVECLKILLAKNTRSPSEAREYTSIMLAIKNNQPDAVPLLLEAGEDPGKFTSQTIYIILYFNHKQIAVVQALCNKLTSVDLPSGIVGRGAVHWICSSCNPEIARIILSKGGVDVNRLDKEGHMGPFYMLDVGEEDDNIEVLELLLQSGLKINEKTPKTASILGEFVSSITKPLKIIEWLLAHGADMNAKLTAGQTILEFMNQYPDLEALASRYNPQNNEGTKNT</sequence>
<dbReference type="Gene3D" id="1.25.40.20">
    <property type="entry name" value="Ankyrin repeat-containing domain"/>
    <property type="match status" value="1"/>
</dbReference>
<dbReference type="PANTHER" id="PTHR24198">
    <property type="entry name" value="ANKYRIN REPEAT AND PROTEIN KINASE DOMAIN-CONTAINING PROTEIN"/>
    <property type="match status" value="1"/>
</dbReference>
<name>A0ABR2L8Q9_9EUKA</name>
<evidence type="ECO:0008006" key="5">
    <source>
        <dbReference type="Google" id="ProtNLM"/>
    </source>
</evidence>
<keyword evidence="4" id="KW-1185">Reference proteome</keyword>
<keyword evidence="2" id="KW-0040">ANK repeat</keyword>
<organism evidence="3 4">
    <name type="scientific">Tritrichomonas musculus</name>
    <dbReference type="NCBI Taxonomy" id="1915356"/>
    <lineage>
        <taxon>Eukaryota</taxon>
        <taxon>Metamonada</taxon>
        <taxon>Parabasalia</taxon>
        <taxon>Tritrichomonadida</taxon>
        <taxon>Tritrichomonadidae</taxon>
        <taxon>Tritrichomonas</taxon>
    </lineage>
</organism>
<protein>
    <recommendedName>
        <fullName evidence="5">Ankyrin repeat protein</fullName>
    </recommendedName>
</protein>
<dbReference type="Pfam" id="PF12796">
    <property type="entry name" value="Ank_2"/>
    <property type="match status" value="1"/>
</dbReference>
<evidence type="ECO:0000256" key="2">
    <source>
        <dbReference type="ARBA" id="ARBA00023043"/>
    </source>
</evidence>
<accession>A0ABR2L8Q9</accession>
<dbReference type="InterPro" id="IPR002110">
    <property type="entry name" value="Ankyrin_rpt"/>
</dbReference>
<dbReference type="SMART" id="SM00248">
    <property type="entry name" value="ANK"/>
    <property type="match status" value="4"/>
</dbReference>
<dbReference type="SUPFAM" id="SSF48403">
    <property type="entry name" value="Ankyrin repeat"/>
    <property type="match status" value="1"/>
</dbReference>
<evidence type="ECO:0000256" key="1">
    <source>
        <dbReference type="ARBA" id="ARBA00022737"/>
    </source>
</evidence>
<evidence type="ECO:0000313" key="3">
    <source>
        <dbReference type="EMBL" id="KAK8899689.1"/>
    </source>
</evidence>
<dbReference type="Proteomes" id="UP001470230">
    <property type="component" value="Unassembled WGS sequence"/>
</dbReference>
<dbReference type="EMBL" id="JAPFFF010000001">
    <property type="protein sequence ID" value="KAK8899689.1"/>
    <property type="molecule type" value="Genomic_DNA"/>
</dbReference>
<comment type="caution">
    <text evidence="3">The sequence shown here is derived from an EMBL/GenBank/DDBJ whole genome shotgun (WGS) entry which is preliminary data.</text>
</comment>
<dbReference type="InterPro" id="IPR036770">
    <property type="entry name" value="Ankyrin_rpt-contain_sf"/>
</dbReference>
<dbReference type="PANTHER" id="PTHR24198:SF195">
    <property type="entry name" value="DEATH DOMAIN-CONTAINING PROTEIN"/>
    <property type="match status" value="1"/>
</dbReference>